<organism evidence="2 3">
    <name type="scientific">Pleurodeles waltl</name>
    <name type="common">Iberian ribbed newt</name>
    <dbReference type="NCBI Taxonomy" id="8319"/>
    <lineage>
        <taxon>Eukaryota</taxon>
        <taxon>Metazoa</taxon>
        <taxon>Chordata</taxon>
        <taxon>Craniata</taxon>
        <taxon>Vertebrata</taxon>
        <taxon>Euteleostomi</taxon>
        <taxon>Amphibia</taxon>
        <taxon>Batrachia</taxon>
        <taxon>Caudata</taxon>
        <taxon>Salamandroidea</taxon>
        <taxon>Salamandridae</taxon>
        <taxon>Pleurodelinae</taxon>
        <taxon>Pleurodeles</taxon>
    </lineage>
</organism>
<gene>
    <name evidence="2" type="ORF">NDU88_000578</name>
</gene>
<dbReference type="AlphaFoldDB" id="A0AAV7WJE0"/>
<dbReference type="EMBL" id="JANPWB010000001">
    <property type="protein sequence ID" value="KAJ1212935.1"/>
    <property type="molecule type" value="Genomic_DNA"/>
</dbReference>
<dbReference type="SUPFAM" id="SSF56973">
    <property type="entry name" value="Aerolisin/ETX pore-forming domain"/>
    <property type="match status" value="1"/>
</dbReference>
<evidence type="ECO:0000259" key="1">
    <source>
        <dbReference type="Pfam" id="PF14517"/>
    </source>
</evidence>
<sequence length="445" mass="49818">MSRCNAGARQSCLGTIRSSLLPAVKSREHPPAAMPQAETVLFAIDRNNQCIIALPPQSPKDDFNNRARRLGKLHNASHVFFNPKGHMFVVRGDELFKGPSPFLPWNDWFSQAKCVGRGLWDQCKFLYFNSQGRLFAVTKSGAWYVGPEPDNPHVPWVYRQAGKIGGSGWEAFDALFFDPDDTMYGVHEGRLRRNSPLSTTDGTWLAHSFVVGEAGWDQLSHFMGFSSDGNLWCVSQDGKMYRGRPPSKKDEPWLKTARNMGSGYNSYKMLAFTDDKTIQKVLSVEFLTDLGKVLKLEPEVVTEKVYDNKDSSTTLKATFEVNKVYIAESQFTHQHGFDFSLEAETTFEAGIPLVGKSSVRMSAKASTSHSWNFTSINRTETTFKMTSEFEVEPGKAVRQIAVAKKATVDVPYSAKVRTIFGHETMVSGSWKGVAYIDLKVKQSDE</sequence>
<proteinExistence type="predicted"/>
<keyword evidence="3" id="KW-1185">Reference proteome</keyword>
<dbReference type="Proteomes" id="UP001066276">
    <property type="component" value="Chromosome 1_1"/>
</dbReference>
<evidence type="ECO:0000313" key="2">
    <source>
        <dbReference type="EMBL" id="KAJ1212935.1"/>
    </source>
</evidence>
<dbReference type="InterPro" id="IPR036813">
    <property type="entry name" value="Tachylectin2_sf"/>
</dbReference>
<dbReference type="PANTHER" id="PTHR39244">
    <property type="entry name" value="NATTERIN-4"/>
    <property type="match status" value="1"/>
</dbReference>
<name>A0AAV7WJE0_PLEWA</name>
<feature type="domain" description="Tachylectin 2" evidence="1">
    <location>
        <begin position="47"/>
        <end position="269"/>
    </location>
</feature>
<dbReference type="Gene3D" id="2.170.15.10">
    <property type="entry name" value="Proaerolysin, chain A, domain 3"/>
    <property type="match status" value="1"/>
</dbReference>
<dbReference type="PANTHER" id="PTHR39244:SF5">
    <property type="entry name" value="NATTERIN-3-LIKE"/>
    <property type="match status" value="1"/>
</dbReference>
<accession>A0AAV7WJE0</accession>
<dbReference type="InterPro" id="IPR053237">
    <property type="entry name" value="Natterin_C"/>
</dbReference>
<reference evidence="2" key="1">
    <citation type="journal article" date="2022" name="bioRxiv">
        <title>Sequencing and chromosome-scale assembly of the giantPleurodeles waltlgenome.</title>
        <authorList>
            <person name="Brown T."/>
            <person name="Elewa A."/>
            <person name="Iarovenko S."/>
            <person name="Subramanian E."/>
            <person name="Araus A.J."/>
            <person name="Petzold A."/>
            <person name="Susuki M."/>
            <person name="Suzuki K.-i.T."/>
            <person name="Hayashi T."/>
            <person name="Toyoda A."/>
            <person name="Oliveira C."/>
            <person name="Osipova E."/>
            <person name="Leigh N.D."/>
            <person name="Simon A."/>
            <person name="Yun M.H."/>
        </authorList>
    </citation>
    <scope>NUCLEOTIDE SEQUENCE</scope>
    <source>
        <strain evidence="2">20211129_DDA</strain>
        <tissue evidence="2">Liver</tissue>
    </source>
</reference>
<evidence type="ECO:0000313" key="3">
    <source>
        <dbReference type="Proteomes" id="UP001066276"/>
    </source>
</evidence>
<comment type="caution">
    <text evidence="2">The sequence shown here is derived from an EMBL/GenBank/DDBJ whole genome shotgun (WGS) entry which is preliminary data.</text>
</comment>
<dbReference type="Gene3D" id="2.115.10.10">
    <property type="entry name" value="Tachylectin 2"/>
    <property type="match status" value="1"/>
</dbReference>
<dbReference type="Pfam" id="PF14517">
    <property type="entry name" value="Tachylectin"/>
    <property type="match status" value="1"/>
</dbReference>
<dbReference type="InterPro" id="IPR023294">
    <property type="entry name" value="Tachylectin2"/>
</dbReference>
<protein>
    <recommendedName>
        <fullName evidence="1">Tachylectin 2 domain-containing protein</fullName>
    </recommendedName>
</protein>
<dbReference type="SUPFAM" id="SSF50934">
    <property type="entry name" value="Tachylectin-2"/>
    <property type="match status" value="2"/>
</dbReference>